<dbReference type="EMBL" id="WWEO01000045">
    <property type="protein sequence ID" value="NCD72399.1"/>
    <property type="molecule type" value="Genomic_DNA"/>
</dbReference>
<dbReference type="CDD" id="cd13127">
    <property type="entry name" value="MATE_tuaB_like"/>
    <property type="match status" value="1"/>
</dbReference>
<dbReference type="Proteomes" id="UP000638732">
    <property type="component" value="Unassembled WGS sequence"/>
</dbReference>
<name>A0A966DXL9_9SPHI</name>
<comment type="subcellular location">
    <subcellularLocation>
        <location evidence="1">Cell membrane</location>
        <topology evidence="1">Multi-pass membrane protein</topology>
    </subcellularLocation>
</comment>
<feature type="transmembrane region" description="Helical" evidence="7">
    <location>
        <begin position="292"/>
        <end position="315"/>
    </location>
</feature>
<comment type="similarity">
    <text evidence="2">Belongs to the polysaccharide synthase family.</text>
</comment>
<comment type="caution">
    <text evidence="8">The sequence shown here is derived from an EMBL/GenBank/DDBJ whole genome shotgun (WGS) entry which is preliminary data.</text>
</comment>
<evidence type="ECO:0000256" key="1">
    <source>
        <dbReference type="ARBA" id="ARBA00004651"/>
    </source>
</evidence>
<evidence type="ECO:0000256" key="6">
    <source>
        <dbReference type="ARBA" id="ARBA00023136"/>
    </source>
</evidence>
<accession>A0A966DXL9</accession>
<dbReference type="AlphaFoldDB" id="A0A966DXL9"/>
<evidence type="ECO:0000256" key="5">
    <source>
        <dbReference type="ARBA" id="ARBA00022989"/>
    </source>
</evidence>
<organism evidence="8 9">
    <name type="scientific">Mucilaginibacter agri</name>
    <dbReference type="NCBI Taxonomy" id="2695265"/>
    <lineage>
        <taxon>Bacteria</taxon>
        <taxon>Pseudomonadati</taxon>
        <taxon>Bacteroidota</taxon>
        <taxon>Sphingobacteriia</taxon>
        <taxon>Sphingobacteriales</taxon>
        <taxon>Sphingobacteriaceae</taxon>
        <taxon>Mucilaginibacter</taxon>
    </lineage>
</organism>
<keyword evidence="3" id="KW-1003">Cell membrane</keyword>
<dbReference type="PANTHER" id="PTHR30250">
    <property type="entry name" value="PST FAMILY PREDICTED COLANIC ACID TRANSPORTER"/>
    <property type="match status" value="1"/>
</dbReference>
<feature type="transmembrane region" description="Helical" evidence="7">
    <location>
        <begin position="122"/>
        <end position="140"/>
    </location>
</feature>
<evidence type="ECO:0000256" key="7">
    <source>
        <dbReference type="SAM" id="Phobius"/>
    </source>
</evidence>
<feature type="transmembrane region" description="Helical" evidence="7">
    <location>
        <begin position="152"/>
        <end position="172"/>
    </location>
</feature>
<evidence type="ECO:0000313" key="8">
    <source>
        <dbReference type="EMBL" id="NCD72399.1"/>
    </source>
</evidence>
<keyword evidence="4 7" id="KW-0812">Transmembrane</keyword>
<dbReference type="PANTHER" id="PTHR30250:SF10">
    <property type="entry name" value="LIPOPOLYSACCHARIDE BIOSYNTHESIS PROTEIN WZXC"/>
    <property type="match status" value="1"/>
</dbReference>
<proteinExistence type="inferred from homology"/>
<feature type="transmembrane region" description="Helical" evidence="7">
    <location>
        <begin position="46"/>
        <end position="67"/>
    </location>
</feature>
<feature type="transmembrane region" description="Helical" evidence="7">
    <location>
        <begin position="368"/>
        <end position="385"/>
    </location>
</feature>
<feature type="transmembrane region" description="Helical" evidence="7">
    <location>
        <begin position="327"/>
        <end position="347"/>
    </location>
</feature>
<evidence type="ECO:0000313" key="9">
    <source>
        <dbReference type="Proteomes" id="UP000638732"/>
    </source>
</evidence>
<feature type="transmembrane region" description="Helical" evidence="7">
    <location>
        <begin position="88"/>
        <end position="116"/>
    </location>
</feature>
<protein>
    <submittedName>
        <fullName evidence="8">Oligosaccharide flippase family protein</fullName>
    </submittedName>
</protein>
<keyword evidence="6 7" id="KW-0472">Membrane</keyword>
<feature type="transmembrane region" description="Helical" evidence="7">
    <location>
        <begin position="12"/>
        <end position="34"/>
    </location>
</feature>
<keyword evidence="5 7" id="KW-1133">Transmembrane helix</keyword>
<feature type="transmembrane region" description="Helical" evidence="7">
    <location>
        <begin position="239"/>
        <end position="259"/>
    </location>
</feature>
<evidence type="ECO:0000256" key="4">
    <source>
        <dbReference type="ARBA" id="ARBA00022692"/>
    </source>
</evidence>
<sequence>MDTTEPKSGRKLIANGILWNSVQLLVNQSFAFIIKLVLAKLLFPEQFGLIGMAAIFTGFVQILNDLGVGAALVQRKNEDLSESHYHTAFWAGVIWTTGLFLIMFLVVAPFAAYFYHQPQLKTIIPVLSLGILFSSVNMVHKAQLTKSMNFKKLAFIDNVTNIMSGLIALVMAYAGFGVWALVFNTVSTVIFAMPFYFKATGWLPRFEWSNSAFNDVFGFGIYTTGSNILNYLYNNIDYLLIGKLLGASVLGIYTLAFVLTDTFRSRIMAVINNVMYPIYGLKQNDTSLLKRYYLKVVQLNCVVVFPIMLFFIILGMPFITNIFGAKWVGAVVPLRILAGSVMLHILVSGNTALLRGVGRPGLEMKLQLVKAAIFLPTLALGINYAGIEGAAWAILFNKLVVVVVAQYSFSLIPDFSLTLSDFLGCLKTPLIASLTASAISVALYYLHLNYIICAVALFVAYFLTLRFLMKDEFKSYFKGILNKAA</sequence>
<keyword evidence="9" id="KW-1185">Reference proteome</keyword>
<dbReference type="Pfam" id="PF13440">
    <property type="entry name" value="Polysacc_synt_3"/>
    <property type="match status" value="1"/>
</dbReference>
<dbReference type="RefSeq" id="WP_166588345.1">
    <property type="nucleotide sequence ID" value="NZ_WWEO01000045.1"/>
</dbReference>
<reference evidence="8" key="1">
    <citation type="submission" date="2020-01" db="EMBL/GenBank/DDBJ databases">
        <authorList>
            <person name="Seo Y.L."/>
        </authorList>
    </citation>
    <scope>NUCLEOTIDE SEQUENCE</scope>
    <source>
        <strain evidence="8">R11</strain>
    </source>
</reference>
<gene>
    <name evidence="8" type="ORF">GSY63_23745</name>
</gene>
<evidence type="ECO:0000256" key="3">
    <source>
        <dbReference type="ARBA" id="ARBA00022475"/>
    </source>
</evidence>
<reference evidence="8" key="2">
    <citation type="submission" date="2020-10" db="EMBL/GenBank/DDBJ databases">
        <title>Mucilaginibacter sp. nov., isolated from soil.</title>
        <authorList>
            <person name="Jeon C.O."/>
        </authorList>
    </citation>
    <scope>NUCLEOTIDE SEQUENCE</scope>
    <source>
        <strain evidence="8">R11</strain>
    </source>
</reference>
<dbReference type="GO" id="GO:0005886">
    <property type="term" value="C:plasma membrane"/>
    <property type="evidence" value="ECO:0007669"/>
    <property type="project" value="UniProtKB-SubCell"/>
</dbReference>
<dbReference type="InterPro" id="IPR050833">
    <property type="entry name" value="Poly_Biosynth_Transport"/>
</dbReference>
<feature type="transmembrane region" description="Helical" evidence="7">
    <location>
        <begin position="449"/>
        <end position="468"/>
    </location>
</feature>
<evidence type="ECO:0000256" key="2">
    <source>
        <dbReference type="ARBA" id="ARBA00007430"/>
    </source>
</evidence>